<accession>A0A177B0D5</accession>
<gene>
    <name evidence="1" type="ORF">A3Q56_04520</name>
</gene>
<name>A0A177B0D5_9BILA</name>
<dbReference type="AlphaFoldDB" id="A0A177B0D5"/>
<reference evidence="1 2" key="1">
    <citation type="submission" date="2016-04" db="EMBL/GenBank/DDBJ databases">
        <title>The genome of Intoshia linei affirms orthonectids as highly simplified spiralians.</title>
        <authorList>
            <person name="Mikhailov K.V."/>
            <person name="Slusarev G.S."/>
            <person name="Nikitin M.A."/>
            <person name="Logacheva M.D."/>
            <person name="Penin A."/>
            <person name="Aleoshin V."/>
            <person name="Panchin Y.V."/>
        </authorList>
    </citation>
    <scope>NUCLEOTIDE SEQUENCE [LARGE SCALE GENOMIC DNA]</scope>
    <source>
        <strain evidence="1">Intl2013</strain>
        <tissue evidence="1">Whole animal</tissue>
    </source>
</reference>
<evidence type="ECO:0000313" key="2">
    <source>
        <dbReference type="Proteomes" id="UP000078046"/>
    </source>
</evidence>
<comment type="caution">
    <text evidence="1">The sequence shown here is derived from an EMBL/GenBank/DDBJ whole genome shotgun (WGS) entry which is preliminary data.</text>
</comment>
<protein>
    <recommendedName>
        <fullName evidence="3">Tc1-like transposase DDE domain-containing protein</fullName>
    </recommendedName>
</protein>
<sequence>MAPKTIDELWVITKEEFYEIKDIRIKNLYFLAFNGERISMSIKNSYNDHSSFKTKTINMKRSQLKIITKQIFDAELFEWFNVKRKLWIWQKTITLKILLLQMDGSYPLKKGITLHPKLSVLNQSYLKNIFNCDESGLQRSSNKRTHTATHRGSFKGNDCNDWLRSLIDKCTEMGVISPTFVIDNAPVHSKLESVIRIGEDAESCFKNEVKIKLRDKMPHIIAYKRINGVLICEYRMRILERIANEAIHVLTSLKLLHFSNHVERYYGAKNFHYTLKSLVPAPIKRNCITTLQKIFEYAKNLMRHVIDKNGKLLQSGGGSVMVCGPFSQKGKSKLAILNENQNSEDYIFTLSEFLLLFAHFHY</sequence>
<dbReference type="EMBL" id="LWCA01000586">
    <property type="protein sequence ID" value="OAF67739.1"/>
    <property type="molecule type" value="Genomic_DNA"/>
</dbReference>
<keyword evidence="2" id="KW-1185">Reference proteome</keyword>
<proteinExistence type="predicted"/>
<organism evidence="1 2">
    <name type="scientific">Intoshia linei</name>
    <dbReference type="NCBI Taxonomy" id="1819745"/>
    <lineage>
        <taxon>Eukaryota</taxon>
        <taxon>Metazoa</taxon>
        <taxon>Spiralia</taxon>
        <taxon>Lophotrochozoa</taxon>
        <taxon>Mesozoa</taxon>
        <taxon>Orthonectida</taxon>
        <taxon>Rhopaluridae</taxon>
        <taxon>Intoshia</taxon>
    </lineage>
</organism>
<evidence type="ECO:0008006" key="3">
    <source>
        <dbReference type="Google" id="ProtNLM"/>
    </source>
</evidence>
<dbReference type="Proteomes" id="UP000078046">
    <property type="component" value="Unassembled WGS sequence"/>
</dbReference>
<feature type="non-terminal residue" evidence="1">
    <location>
        <position position="362"/>
    </location>
</feature>
<evidence type="ECO:0000313" key="1">
    <source>
        <dbReference type="EMBL" id="OAF67739.1"/>
    </source>
</evidence>